<keyword evidence="1" id="KW-1133">Transmembrane helix</keyword>
<protein>
    <submittedName>
        <fullName evidence="2">Uncharacterized protein</fullName>
    </submittedName>
</protein>
<proteinExistence type="predicted"/>
<keyword evidence="1" id="KW-0812">Transmembrane</keyword>
<organism evidence="2 3">
    <name type="scientific">Corallococcus praedator</name>
    <dbReference type="NCBI Taxonomy" id="2316724"/>
    <lineage>
        <taxon>Bacteria</taxon>
        <taxon>Pseudomonadati</taxon>
        <taxon>Myxococcota</taxon>
        <taxon>Myxococcia</taxon>
        <taxon>Myxococcales</taxon>
        <taxon>Cystobacterineae</taxon>
        <taxon>Myxococcaceae</taxon>
        <taxon>Corallococcus</taxon>
    </lineage>
</organism>
<evidence type="ECO:0000313" key="2">
    <source>
        <dbReference type="EMBL" id="RKI02662.1"/>
    </source>
</evidence>
<dbReference type="Proteomes" id="UP000278907">
    <property type="component" value="Unassembled WGS sequence"/>
</dbReference>
<comment type="caution">
    <text evidence="2">The sequence shown here is derived from an EMBL/GenBank/DDBJ whole genome shotgun (WGS) entry which is preliminary data.</text>
</comment>
<evidence type="ECO:0000313" key="3">
    <source>
        <dbReference type="Proteomes" id="UP000278907"/>
    </source>
</evidence>
<dbReference type="EMBL" id="RAWI01000202">
    <property type="protein sequence ID" value="RKI02662.1"/>
    <property type="molecule type" value="Genomic_DNA"/>
</dbReference>
<evidence type="ECO:0000256" key="1">
    <source>
        <dbReference type="SAM" id="Phobius"/>
    </source>
</evidence>
<sequence length="189" mass="20688">MSPSTKELLALASQYWPAPGTETPEGVSAEHLRRARRWTEALRDNERWEAFLKDLRALFPGFSVGDGTSTSQACFTCILFPAKGYPIPPVPWAVVGCMSILAPVFTVYGIAFKYEGHKRSDARLHVGPMPDAMAQTAILVAKELEARFGVHALPQAVAATPAPVVVEWKKPPHTTLFDALFTSEPDNVL</sequence>
<name>A0ABX9QD85_9BACT</name>
<accession>A0ABX9QD85</accession>
<feature type="transmembrane region" description="Helical" evidence="1">
    <location>
        <begin position="90"/>
        <end position="111"/>
    </location>
</feature>
<keyword evidence="1" id="KW-0472">Membrane</keyword>
<keyword evidence="3" id="KW-1185">Reference proteome</keyword>
<reference evidence="2 3" key="1">
    <citation type="submission" date="2018-09" db="EMBL/GenBank/DDBJ databases">
        <authorList>
            <person name="Livingstone P.G."/>
            <person name="Whitworth D.E."/>
        </authorList>
    </citation>
    <scope>NUCLEOTIDE SEQUENCE [LARGE SCALE GENOMIC DNA]</scope>
    <source>
        <strain evidence="2 3">CA031B</strain>
    </source>
</reference>
<gene>
    <name evidence="2" type="ORF">D7Y13_23975</name>
</gene>